<evidence type="ECO:0000313" key="2">
    <source>
        <dbReference type="Proteomes" id="UP000077752"/>
    </source>
</evidence>
<dbReference type="AlphaFoldDB" id="A0A177SPF1"/>
<dbReference type="EMBL" id="LUCV01000015">
    <property type="protein sequence ID" value="OAI92886.1"/>
    <property type="molecule type" value="Genomic_DNA"/>
</dbReference>
<evidence type="ECO:0000313" key="1">
    <source>
        <dbReference type="EMBL" id="OAI92886.1"/>
    </source>
</evidence>
<dbReference type="Proteomes" id="UP000077752">
    <property type="component" value="Unassembled WGS sequence"/>
</dbReference>
<sequence length="81" mass="8644">MKKLVPDPPPVLCIRAGMSPAEAIYKAEKHLQSAISSLNELPEQALPMNQTRLTGAILNIKIGRTLLTVARAKSGASVPVQ</sequence>
<comment type="caution">
    <text evidence="1">The sequence shown here is derived from an EMBL/GenBank/DDBJ whole genome shotgun (WGS) entry which is preliminary data.</text>
</comment>
<dbReference type="RefSeq" id="WP_064302748.1">
    <property type="nucleotide sequence ID" value="NZ_LUCV01000015.1"/>
</dbReference>
<gene>
    <name evidence="1" type="ORF">AYO28_16840</name>
</gene>
<protein>
    <submittedName>
        <fullName evidence="1">Uncharacterized protein</fullName>
    </submittedName>
</protein>
<accession>A0A177SPF1</accession>
<reference evidence="1 2" key="1">
    <citation type="submission" date="2016-03" db="EMBL/GenBank/DDBJ databases">
        <title>Draft Genome Assembly of Pseudomonas putida strain CBF10-2.</title>
        <authorList>
            <person name="Iyer R.S."/>
            <person name="Damania A."/>
        </authorList>
    </citation>
    <scope>NUCLEOTIDE SEQUENCE [LARGE SCALE GENOMIC DNA]</scope>
    <source>
        <strain evidence="1 2">CBF10-2</strain>
    </source>
</reference>
<name>A0A177SPF1_PSEPU</name>
<proteinExistence type="predicted"/>
<organism evidence="1 2">
    <name type="scientific">Pseudomonas putida</name>
    <name type="common">Arthrobacter siderocapsulatus</name>
    <dbReference type="NCBI Taxonomy" id="303"/>
    <lineage>
        <taxon>Bacteria</taxon>
        <taxon>Pseudomonadati</taxon>
        <taxon>Pseudomonadota</taxon>
        <taxon>Gammaproteobacteria</taxon>
        <taxon>Pseudomonadales</taxon>
        <taxon>Pseudomonadaceae</taxon>
        <taxon>Pseudomonas</taxon>
    </lineage>
</organism>